<dbReference type="CDD" id="cd07562">
    <property type="entry name" value="Peptidase_S41_TRI"/>
    <property type="match status" value="1"/>
</dbReference>
<organism evidence="11 12">
    <name type="scientific">Robertkochia marina</name>
    <dbReference type="NCBI Taxonomy" id="1227945"/>
    <lineage>
        <taxon>Bacteria</taxon>
        <taxon>Pseudomonadati</taxon>
        <taxon>Bacteroidota</taxon>
        <taxon>Flavobacteriia</taxon>
        <taxon>Flavobacteriales</taxon>
        <taxon>Flavobacteriaceae</taxon>
        <taxon>Robertkochia</taxon>
    </lineage>
</organism>
<feature type="active site" description="Charge relay system" evidence="8">
    <location>
        <position position="734"/>
    </location>
</feature>
<dbReference type="InterPro" id="IPR036034">
    <property type="entry name" value="PDZ_sf"/>
</dbReference>
<dbReference type="InterPro" id="IPR005151">
    <property type="entry name" value="Tail-specific_protease"/>
</dbReference>
<dbReference type="Gene3D" id="2.30.42.10">
    <property type="match status" value="1"/>
</dbReference>
<dbReference type="SUPFAM" id="SSF69304">
    <property type="entry name" value="Tricorn protease N-terminal domain"/>
    <property type="match status" value="1"/>
</dbReference>
<keyword evidence="6 7" id="KW-0720">Serine protease</keyword>
<comment type="caution">
    <text evidence="11">The sequence shown here is derived from an EMBL/GenBank/DDBJ whole genome shotgun (WGS) entry which is preliminary data.</text>
</comment>
<dbReference type="PANTHER" id="PTHR43253:SF1">
    <property type="entry name" value="TRICORN PROTEASE HOMOLOG 2-RELATED"/>
    <property type="match status" value="1"/>
</dbReference>
<evidence type="ECO:0000313" key="11">
    <source>
        <dbReference type="EMBL" id="THD65907.1"/>
    </source>
</evidence>
<accession>A0A4S3LYN8</accession>
<dbReference type="InterPro" id="IPR028204">
    <property type="entry name" value="Tricorn_C1"/>
</dbReference>
<evidence type="ECO:0000313" key="12">
    <source>
        <dbReference type="Proteomes" id="UP000305939"/>
    </source>
</evidence>
<feature type="domain" description="Tail specific protease" evidence="10">
    <location>
        <begin position="835"/>
        <end position="1027"/>
    </location>
</feature>
<dbReference type="Pfam" id="PF26549">
    <property type="entry name" value="Tricorn_N"/>
    <property type="match status" value="1"/>
</dbReference>
<evidence type="ECO:0000256" key="8">
    <source>
        <dbReference type="PIRSR" id="PIRSR036421-1"/>
    </source>
</evidence>
<dbReference type="AlphaFoldDB" id="A0A4S3LYN8"/>
<evidence type="ECO:0000256" key="4">
    <source>
        <dbReference type="ARBA" id="ARBA00022670"/>
    </source>
</evidence>
<keyword evidence="5 7" id="KW-0378">Hydrolase</keyword>
<keyword evidence="3 7" id="KW-0963">Cytoplasm</keyword>
<protein>
    <recommendedName>
        <fullName evidence="7">Tricorn protease homolog</fullName>
        <ecNumber evidence="7">3.4.21.-</ecNumber>
    </recommendedName>
</protein>
<dbReference type="GO" id="GO:0006508">
    <property type="term" value="P:proteolysis"/>
    <property type="evidence" value="ECO:0007669"/>
    <property type="project" value="UniProtKB-UniRule"/>
</dbReference>
<dbReference type="Pfam" id="PF14684">
    <property type="entry name" value="Tricorn_C1"/>
    <property type="match status" value="1"/>
</dbReference>
<comment type="function">
    <text evidence="7">Degrades oligopeptides.</text>
</comment>
<feature type="compositionally biased region" description="Basic and acidic residues" evidence="9">
    <location>
        <begin position="527"/>
        <end position="544"/>
    </location>
</feature>
<name>A0A4S3LYN8_9FLAO</name>
<feature type="active site" description="Charge relay system" evidence="8">
    <location>
        <position position="1016"/>
    </location>
</feature>
<dbReference type="Pfam" id="PF14685">
    <property type="entry name" value="PDZ_Tricorn"/>
    <property type="match status" value="1"/>
</dbReference>
<feature type="active site" description="Nucleophile" evidence="8">
    <location>
        <position position="957"/>
    </location>
</feature>
<dbReference type="Gene3D" id="3.30.750.44">
    <property type="match status" value="1"/>
</dbReference>
<dbReference type="PIRSF" id="PIRSF036421">
    <property type="entry name" value="Tricorn_protease"/>
    <property type="match status" value="1"/>
</dbReference>
<dbReference type="OrthoDB" id="9815657at2"/>
<feature type="region of interest" description="Disordered" evidence="9">
    <location>
        <begin position="524"/>
        <end position="557"/>
    </location>
</feature>
<sequence length="1072" mass="119789">MTFYNSSAQATKLLRQPSVSDSHIAFTYGSDVWISDLNGQNIKRITSTPAIESNPVISPDGTTLAFTSNRSGVDAVYKVSIHGGNPERLTWHPSGGSVKGWTPDGKHILYASTRGYAPRPSNRLWLVPKEGGVSKMLTKQRGFDGSFSPDGTRVVVDVISRWESEFRNYRGGQNTPLVIIDLKDHSEILIPNDRTIDIQPLWLGNTIYFLSDRSGGVANIWAYSVEDASLEQLTTFGGADIKWLSGKGRQLIFEREGELHLFNPGSKTINTLAIEVIGDFPWATPQWEDVTDDEQYVGLSAGGKRIIMESRGEIFTIPTEYGDVRNITRSPSTADRKPIWSPLGDQIAWFSDEGHSAYVLKRASQDGSKSFPDISLGVSHYAWEPVWSPDGKYIAFVDDDLRVQLINIAEESVKTVGSGGINIERGNMGLSWSPDSKWLAYSKTGSNNLKRIMIWSVNDNSTKALTNNFADASNPAWDRDGKHLYFLASTNLALRSGWANTSSMSASPEYSAYVVNLSADDTSPFKLRSDEEEKEKNEEEEHSSNSKNKKKKGDDSEKEMKVVIDFDDIDRRIIPLPLPSRSYSYLSSGPAGSVFIAENIPNQRGATIHKFTLEDREAKEFLTEVSNMIVSSDGEKVLTQVKGKWSLADTKADKADPKPVNVMLELKLDRTAEWKQMFEEAWRYEKNFFYDPALHGRNWDTVYHRYAPLMPHVKHRADLTYILDQMNGELSVGHSFVSRGDFPEVEENKVGLLGADFSADKGRWKISRIYTTENWNPDLTSPLDEPGLKVREGYYLVGINGQELTDADNIYRHLDGTLDKQTVLHINSSADFNNAWTVTVKPIRSEVALRQRAWVEDNRKLVDSLSGGKLAYVWIPNTGGPGIVSFNRYFFAQQDKLGAVIDERYNGGGLLDDYMTDLMTRQIRAAYTNEVPGAAPKVLPAGILGPKVLLINEMAGSGGDFFPWVFRQQNAGPLIGTTTWGGLVKSSVHYRLVDGGTLTAPDNAIFDPARNEWIGENKGIAPDIEVRMDTKSLEENRDVQLERAVNELLKMIDEDMLKIEKPEYSEPAKNKY</sequence>
<dbReference type="Pfam" id="PF26550">
    <property type="entry name" value="Tricorn_2nd"/>
    <property type="match status" value="1"/>
</dbReference>
<dbReference type="Pfam" id="PF03572">
    <property type="entry name" value="Peptidase_S41"/>
    <property type="match status" value="1"/>
</dbReference>
<dbReference type="Proteomes" id="UP000305939">
    <property type="component" value="Unassembled WGS sequence"/>
</dbReference>
<evidence type="ECO:0000256" key="5">
    <source>
        <dbReference type="ARBA" id="ARBA00022801"/>
    </source>
</evidence>
<evidence type="ECO:0000256" key="6">
    <source>
        <dbReference type="ARBA" id="ARBA00022825"/>
    </source>
</evidence>
<dbReference type="SMART" id="SM00245">
    <property type="entry name" value="TSPc"/>
    <property type="match status" value="1"/>
</dbReference>
<reference evidence="11 12" key="1">
    <citation type="submission" date="2019-04" db="EMBL/GenBank/DDBJ databases">
        <title>Draft genome sequence of Robertkochia marina CC-AMO-30D.</title>
        <authorList>
            <person name="Hameed A."/>
            <person name="Lin S.-Y."/>
            <person name="Shahina M."/>
            <person name="Lai W.-A."/>
            <person name="Young C.-C."/>
        </authorList>
    </citation>
    <scope>NUCLEOTIDE SEQUENCE [LARGE SCALE GENOMIC DNA]</scope>
    <source>
        <strain evidence="11 12">CC-AMO-30D</strain>
    </source>
</reference>
<comment type="subcellular location">
    <subcellularLocation>
        <location evidence="1 7">Cytoplasm</location>
    </subcellularLocation>
</comment>
<dbReference type="Gene3D" id="2.120.10.60">
    <property type="entry name" value="Tricorn protease N-terminal domain"/>
    <property type="match status" value="1"/>
</dbReference>
<evidence type="ECO:0000256" key="3">
    <source>
        <dbReference type="ARBA" id="ARBA00022490"/>
    </source>
</evidence>
<dbReference type="InterPro" id="IPR015943">
    <property type="entry name" value="WD40/YVTN_repeat-like_dom_sf"/>
</dbReference>
<evidence type="ECO:0000256" key="7">
    <source>
        <dbReference type="PIRNR" id="PIRNR036421"/>
    </source>
</evidence>
<evidence type="ECO:0000259" key="10">
    <source>
        <dbReference type="SMART" id="SM00245"/>
    </source>
</evidence>
<dbReference type="SUPFAM" id="SSF52096">
    <property type="entry name" value="ClpP/crotonase"/>
    <property type="match status" value="1"/>
</dbReference>
<comment type="similarity">
    <text evidence="2 7">Belongs to the peptidase S41B family.</text>
</comment>
<gene>
    <name evidence="11" type="ORF">E7Z59_14930</name>
</gene>
<dbReference type="InterPro" id="IPR029414">
    <property type="entry name" value="Tricorn_PDZ"/>
</dbReference>
<dbReference type="SUPFAM" id="SSF50156">
    <property type="entry name" value="PDZ domain-like"/>
    <property type="match status" value="1"/>
</dbReference>
<dbReference type="Gene3D" id="2.130.10.10">
    <property type="entry name" value="YVTN repeat-like/Quinoprotein amine dehydrogenase"/>
    <property type="match status" value="1"/>
</dbReference>
<dbReference type="EC" id="3.4.21.-" evidence="7"/>
<keyword evidence="4 7" id="KW-0645">Protease</keyword>
<evidence type="ECO:0000256" key="9">
    <source>
        <dbReference type="SAM" id="MobiDB-lite"/>
    </source>
</evidence>
<dbReference type="GO" id="GO:0005737">
    <property type="term" value="C:cytoplasm"/>
    <property type="evidence" value="ECO:0007669"/>
    <property type="project" value="UniProtKB-SubCell"/>
</dbReference>
<dbReference type="InterPro" id="IPR012393">
    <property type="entry name" value="Tricorn_protease"/>
</dbReference>
<dbReference type="EMBL" id="SSMC01000004">
    <property type="protein sequence ID" value="THD65907.1"/>
    <property type="molecule type" value="Genomic_DNA"/>
</dbReference>
<keyword evidence="12" id="KW-1185">Reference proteome</keyword>
<dbReference type="InterPro" id="IPR029045">
    <property type="entry name" value="ClpP/crotonase-like_dom_sf"/>
</dbReference>
<dbReference type="SUPFAM" id="SSF82171">
    <property type="entry name" value="DPP6 N-terminal domain-like"/>
    <property type="match status" value="1"/>
</dbReference>
<dbReference type="GO" id="GO:0008236">
    <property type="term" value="F:serine-type peptidase activity"/>
    <property type="evidence" value="ECO:0007669"/>
    <property type="project" value="UniProtKB-UniRule"/>
</dbReference>
<dbReference type="PANTHER" id="PTHR43253">
    <property type="entry name" value="TRICORN PROTEASE HOMOLOG 2-RELATED"/>
    <property type="match status" value="1"/>
</dbReference>
<proteinExistence type="inferred from homology"/>
<dbReference type="Gene3D" id="3.90.226.10">
    <property type="entry name" value="2-enoyl-CoA Hydratase, Chain A, domain 1"/>
    <property type="match status" value="1"/>
</dbReference>
<evidence type="ECO:0000256" key="2">
    <source>
        <dbReference type="ARBA" id="ARBA00008524"/>
    </source>
</evidence>
<evidence type="ECO:0000256" key="1">
    <source>
        <dbReference type="ARBA" id="ARBA00004496"/>
    </source>
</evidence>